<dbReference type="CDD" id="cd02440">
    <property type="entry name" value="AdoMet_MTases"/>
    <property type="match status" value="1"/>
</dbReference>
<dbReference type="OrthoDB" id="416496at2759"/>
<feature type="domain" description="Methyltransferase" evidence="3">
    <location>
        <begin position="189"/>
        <end position="286"/>
    </location>
</feature>
<dbReference type="SUPFAM" id="SSF53335">
    <property type="entry name" value="S-adenosyl-L-methionine-dependent methyltransferases"/>
    <property type="match status" value="1"/>
</dbReference>
<reference evidence="4" key="1">
    <citation type="submission" date="2021-02" db="EMBL/GenBank/DDBJ databases">
        <authorList>
            <person name="Dougan E. K."/>
            <person name="Rhodes N."/>
            <person name="Thang M."/>
            <person name="Chan C."/>
        </authorList>
    </citation>
    <scope>NUCLEOTIDE SEQUENCE</scope>
</reference>
<dbReference type="GO" id="GO:0008168">
    <property type="term" value="F:methyltransferase activity"/>
    <property type="evidence" value="ECO:0007669"/>
    <property type="project" value="UniProtKB-KW"/>
</dbReference>
<dbReference type="InterPro" id="IPR029063">
    <property type="entry name" value="SAM-dependent_MTases_sf"/>
</dbReference>
<keyword evidence="5" id="KW-1185">Reference proteome</keyword>
<keyword evidence="1" id="KW-0489">Methyltransferase</keyword>
<evidence type="ECO:0000313" key="5">
    <source>
        <dbReference type="Proteomes" id="UP000604046"/>
    </source>
</evidence>
<evidence type="ECO:0000256" key="2">
    <source>
        <dbReference type="ARBA" id="ARBA00022679"/>
    </source>
</evidence>
<proteinExistence type="predicted"/>
<evidence type="ECO:0000313" key="4">
    <source>
        <dbReference type="EMBL" id="CAE7471975.1"/>
    </source>
</evidence>
<dbReference type="Gene3D" id="3.40.50.150">
    <property type="entry name" value="Vaccinia Virus protein VP39"/>
    <property type="match status" value="1"/>
</dbReference>
<gene>
    <name evidence="4" type="ORF">SNAT2548_LOCUS26503</name>
</gene>
<name>A0A812S9W3_9DINO</name>
<sequence length="359" mass="40264">MPYTAVHQTRSQSTAWGVASQGQRSQMEYLRQDHETAEAHAARLLAILQERDAKESAESAEWAKAEVVEAACESGTSDGAEGSPGSLEEVEAMLVAQSEERQNPMALEVLKSLQQCAVYTDAPNHETNRKLWDAYANSWNSDKDWVKRMSKHVSRDDLQCLGDEWSDAESLEAVLHEWLYSYLEGCPKVAEIGSGGGRVAARVAPKVERLVCFDLSEGMLARAKSRIAELGHRHVEFQLVQGGTSYPEEYRNCFDFVYSFDVFVHMDLHQMRQTLHCMRSILRPGGLCFISFANLLAPDGWRRFAKQRHYSVGGFYFVSPDIVSCLLKQTGFSLIRMSKPQAGNTYLNRDLLVIASKVA</sequence>
<dbReference type="PANTHER" id="PTHR43861">
    <property type="entry name" value="TRANS-ACONITATE 2-METHYLTRANSFERASE-RELATED"/>
    <property type="match status" value="1"/>
</dbReference>
<dbReference type="PANTHER" id="PTHR43861:SF1">
    <property type="entry name" value="TRANS-ACONITATE 2-METHYLTRANSFERASE"/>
    <property type="match status" value="1"/>
</dbReference>
<dbReference type="Pfam" id="PF13649">
    <property type="entry name" value="Methyltransf_25"/>
    <property type="match status" value="1"/>
</dbReference>
<comment type="caution">
    <text evidence="4">The sequence shown here is derived from an EMBL/GenBank/DDBJ whole genome shotgun (WGS) entry which is preliminary data.</text>
</comment>
<dbReference type="Proteomes" id="UP000604046">
    <property type="component" value="Unassembled WGS sequence"/>
</dbReference>
<dbReference type="GO" id="GO:0032259">
    <property type="term" value="P:methylation"/>
    <property type="evidence" value="ECO:0007669"/>
    <property type="project" value="UniProtKB-KW"/>
</dbReference>
<organism evidence="4 5">
    <name type="scientific">Symbiodinium natans</name>
    <dbReference type="NCBI Taxonomy" id="878477"/>
    <lineage>
        <taxon>Eukaryota</taxon>
        <taxon>Sar</taxon>
        <taxon>Alveolata</taxon>
        <taxon>Dinophyceae</taxon>
        <taxon>Suessiales</taxon>
        <taxon>Symbiodiniaceae</taxon>
        <taxon>Symbiodinium</taxon>
    </lineage>
</organism>
<dbReference type="InterPro" id="IPR041698">
    <property type="entry name" value="Methyltransf_25"/>
</dbReference>
<keyword evidence="2" id="KW-0808">Transferase</keyword>
<dbReference type="EMBL" id="CAJNDS010002434">
    <property type="protein sequence ID" value="CAE7471975.1"/>
    <property type="molecule type" value="Genomic_DNA"/>
</dbReference>
<dbReference type="AlphaFoldDB" id="A0A812S9W3"/>
<protein>
    <recommendedName>
        <fullName evidence="3">Methyltransferase domain-containing protein</fullName>
    </recommendedName>
</protein>
<evidence type="ECO:0000259" key="3">
    <source>
        <dbReference type="Pfam" id="PF13649"/>
    </source>
</evidence>
<evidence type="ECO:0000256" key="1">
    <source>
        <dbReference type="ARBA" id="ARBA00022603"/>
    </source>
</evidence>
<accession>A0A812S9W3</accession>